<comment type="caution">
    <text evidence="2">The sequence shown here is derived from an EMBL/GenBank/DDBJ whole genome shotgun (WGS) entry which is preliminary data.</text>
</comment>
<organism evidence="2 3">
    <name type="scientific">Brassica cretica</name>
    <name type="common">Mustard</name>
    <dbReference type="NCBI Taxonomy" id="69181"/>
    <lineage>
        <taxon>Eukaryota</taxon>
        <taxon>Viridiplantae</taxon>
        <taxon>Streptophyta</taxon>
        <taxon>Embryophyta</taxon>
        <taxon>Tracheophyta</taxon>
        <taxon>Spermatophyta</taxon>
        <taxon>Magnoliopsida</taxon>
        <taxon>eudicotyledons</taxon>
        <taxon>Gunneridae</taxon>
        <taxon>Pentapetalae</taxon>
        <taxon>rosids</taxon>
        <taxon>malvids</taxon>
        <taxon>Brassicales</taxon>
        <taxon>Brassicaceae</taxon>
        <taxon>Brassiceae</taxon>
        <taxon>Brassica</taxon>
    </lineage>
</organism>
<keyword evidence="1" id="KW-1133">Transmembrane helix</keyword>
<proteinExistence type="predicted"/>
<evidence type="ECO:0000256" key="1">
    <source>
        <dbReference type="SAM" id="Phobius"/>
    </source>
</evidence>
<keyword evidence="1" id="KW-0812">Transmembrane</keyword>
<protein>
    <submittedName>
        <fullName evidence="2">Uncharacterized protein</fullName>
    </submittedName>
</protein>
<feature type="transmembrane region" description="Helical" evidence="1">
    <location>
        <begin position="15"/>
        <end position="33"/>
    </location>
</feature>
<name>A0A8S9PN19_BRACR</name>
<dbReference type="Proteomes" id="UP000712600">
    <property type="component" value="Unassembled WGS sequence"/>
</dbReference>
<accession>A0A8S9PN19</accession>
<evidence type="ECO:0000313" key="2">
    <source>
        <dbReference type="EMBL" id="KAF3521290.1"/>
    </source>
</evidence>
<dbReference type="AlphaFoldDB" id="A0A8S9PN19"/>
<evidence type="ECO:0000313" key="3">
    <source>
        <dbReference type="Proteomes" id="UP000712600"/>
    </source>
</evidence>
<dbReference type="EMBL" id="QGKX02001347">
    <property type="protein sequence ID" value="KAF3521290.1"/>
    <property type="molecule type" value="Genomic_DNA"/>
</dbReference>
<sequence>MTLGNTQPLATSTLLIQPLGYGIGLPLGLSGFYKPRPHMAKAIPTMNRIVPLRLLIPDPALLAWILGSHWGIPLFRTCVLCLRQNETE</sequence>
<reference evidence="2" key="1">
    <citation type="submission" date="2019-12" db="EMBL/GenBank/DDBJ databases">
        <title>Genome sequencing and annotation of Brassica cretica.</title>
        <authorList>
            <person name="Studholme D.J."/>
            <person name="Sarris P."/>
        </authorList>
    </citation>
    <scope>NUCLEOTIDE SEQUENCE</scope>
    <source>
        <strain evidence="2">PFS-109/04</strain>
        <tissue evidence="2">Leaf</tissue>
    </source>
</reference>
<keyword evidence="1" id="KW-0472">Membrane</keyword>
<gene>
    <name evidence="2" type="ORF">F2Q69_00050031</name>
</gene>